<dbReference type="EMBL" id="BMRJ01000002">
    <property type="protein sequence ID" value="GGR31614.1"/>
    <property type="molecule type" value="Genomic_DNA"/>
</dbReference>
<evidence type="ECO:0000256" key="5">
    <source>
        <dbReference type="SAM" id="Phobius"/>
    </source>
</evidence>
<name>A0A918FET6_AGRME</name>
<dbReference type="PANTHER" id="PTHR23531">
    <property type="entry name" value="QUINOLENE RESISTANCE PROTEIN NORA"/>
    <property type="match status" value="1"/>
</dbReference>
<sequence>MPALITMTALGFSGFAVLMPVAPLWAVAGGADVAGAGLVTGVLMLATVAGQTMVPAALRRFGWAPVLVVGLLLLGLPAPAMLASSELPVILAWSAVRGLGFAVLTVAGGSAVPELIEPARRGRAIGAWGLAIAGPQLVLLPLAPWVAEHLGYAPVFVVAALPVLGIPAALRLAKHLAAKPPHPAEHAHASHGPLAAAAVLFRPVALLLAVTVAGGALITFLPQLAGDQLLAAAALLLLTGLAALSRWLIGGPADRFGARPLLWPLVLATTAGLAITAWGVVDATAPADWALLVGAALVGLGYGGLQNLTLGEAFAAVGPRDTLLASMVWNIGFDAGTGFGAVLVGTIAAGFSFPVAFLCAAALSLATLPLAIMRGRRLS</sequence>
<dbReference type="InterPro" id="IPR011701">
    <property type="entry name" value="MFS"/>
</dbReference>
<dbReference type="AlphaFoldDB" id="A0A918FET6"/>
<feature type="transmembrane region" description="Helical" evidence="5">
    <location>
        <begin position="124"/>
        <end position="146"/>
    </location>
</feature>
<feature type="transmembrane region" description="Helical" evidence="5">
    <location>
        <begin position="36"/>
        <end position="54"/>
    </location>
</feature>
<evidence type="ECO:0000256" key="1">
    <source>
        <dbReference type="ARBA" id="ARBA00004651"/>
    </source>
</evidence>
<dbReference type="Gene3D" id="1.20.1250.20">
    <property type="entry name" value="MFS general substrate transporter like domains"/>
    <property type="match status" value="1"/>
</dbReference>
<dbReference type="PROSITE" id="PS50850">
    <property type="entry name" value="MFS"/>
    <property type="match status" value="1"/>
</dbReference>
<feature type="transmembrane region" description="Helical" evidence="5">
    <location>
        <begin position="326"/>
        <end position="349"/>
    </location>
</feature>
<keyword evidence="8" id="KW-1185">Reference proteome</keyword>
<dbReference type="InterPro" id="IPR052714">
    <property type="entry name" value="MFS_Exporter"/>
</dbReference>
<dbReference type="GO" id="GO:0005886">
    <property type="term" value="C:plasma membrane"/>
    <property type="evidence" value="ECO:0007669"/>
    <property type="project" value="UniProtKB-SubCell"/>
</dbReference>
<dbReference type="Proteomes" id="UP000610303">
    <property type="component" value="Unassembled WGS sequence"/>
</dbReference>
<protein>
    <submittedName>
        <fullName evidence="7">MFS transporter</fullName>
    </submittedName>
</protein>
<evidence type="ECO:0000259" key="6">
    <source>
        <dbReference type="PROSITE" id="PS50850"/>
    </source>
</evidence>
<dbReference type="RefSeq" id="WP_189085891.1">
    <property type="nucleotide sequence ID" value="NZ_BMRJ01000002.1"/>
</dbReference>
<feature type="domain" description="Major facilitator superfamily (MFS) profile" evidence="6">
    <location>
        <begin position="1"/>
        <end position="379"/>
    </location>
</feature>
<comment type="subcellular location">
    <subcellularLocation>
        <location evidence="1">Cell membrane</location>
        <topology evidence="1">Multi-pass membrane protein</topology>
    </subcellularLocation>
</comment>
<feature type="transmembrane region" description="Helical" evidence="5">
    <location>
        <begin position="152"/>
        <end position="173"/>
    </location>
</feature>
<feature type="transmembrane region" description="Helical" evidence="5">
    <location>
        <begin position="287"/>
        <end position="305"/>
    </location>
</feature>
<feature type="transmembrane region" description="Helical" evidence="5">
    <location>
        <begin position="90"/>
        <end position="112"/>
    </location>
</feature>
<feature type="transmembrane region" description="Helical" evidence="5">
    <location>
        <begin position="230"/>
        <end position="249"/>
    </location>
</feature>
<accession>A0A918FET6</accession>
<evidence type="ECO:0000313" key="7">
    <source>
        <dbReference type="EMBL" id="GGR31614.1"/>
    </source>
</evidence>
<reference evidence="7" key="2">
    <citation type="submission" date="2020-09" db="EMBL/GenBank/DDBJ databases">
        <authorList>
            <person name="Sun Q."/>
            <person name="Ohkuma M."/>
        </authorList>
    </citation>
    <scope>NUCLEOTIDE SEQUENCE</scope>
    <source>
        <strain evidence="7">JCM 3346</strain>
    </source>
</reference>
<dbReference type="GO" id="GO:0022857">
    <property type="term" value="F:transmembrane transporter activity"/>
    <property type="evidence" value="ECO:0007669"/>
    <property type="project" value="InterPro"/>
</dbReference>
<reference evidence="7" key="1">
    <citation type="journal article" date="2014" name="Int. J. Syst. Evol. Microbiol.">
        <title>Complete genome sequence of Corynebacterium casei LMG S-19264T (=DSM 44701T), isolated from a smear-ripened cheese.</title>
        <authorList>
            <consortium name="US DOE Joint Genome Institute (JGI-PGF)"/>
            <person name="Walter F."/>
            <person name="Albersmeier A."/>
            <person name="Kalinowski J."/>
            <person name="Ruckert C."/>
        </authorList>
    </citation>
    <scope>NUCLEOTIDE SEQUENCE</scope>
    <source>
        <strain evidence="7">JCM 3346</strain>
    </source>
</reference>
<comment type="caution">
    <text evidence="7">The sequence shown here is derived from an EMBL/GenBank/DDBJ whole genome shotgun (WGS) entry which is preliminary data.</text>
</comment>
<feature type="transmembrane region" description="Helical" evidence="5">
    <location>
        <begin position="355"/>
        <end position="373"/>
    </location>
</feature>
<evidence type="ECO:0000256" key="4">
    <source>
        <dbReference type="ARBA" id="ARBA00023136"/>
    </source>
</evidence>
<evidence type="ECO:0000256" key="3">
    <source>
        <dbReference type="ARBA" id="ARBA00022989"/>
    </source>
</evidence>
<keyword evidence="4 5" id="KW-0472">Membrane</keyword>
<evidence type="ECO:0000313" key="8">
    <source>
        <dbReference type="Proteomes" id="UP000610303"/>
    </source>
</evidence>
<feature type="transmembrane region" description="Helical" evidence="5">
    <location>
        <begin position="194"/>
        <end position="218"/>
    </location>
</feature>
<dbReference type="InterPro" id="IPR020846">
    <property type="entry name" value="MFS_dom"/>
</dbReference>
<dbReference type="PANTHER" id="PTHR23531:SF1">
    <property type="entry name" value="QUINOLENE RESISTANCE PROTEIN NORA"/>
    <property type="match status" value="1"/>
</dbReference>
<keyword evidence="3 5" id="KW-1133">Transmembrane helix</keyword>
<dbReference type="SUPFAM" id="SSF103473">
    <property type="entry name" value="MFS general substrate transporter"/>
    <property type="match status" value="1"/>
</dbReference>
<keyword evidence="2 5" id="KW-0812">Transmembrane</keyword>
<feature type="transmembrane region" description="Helical" evidence="5">
    <location>
        <begin position="261"/>
        <end position="281"/>
    </location>
</feature>
<feature type="transmembrane region" description="Helical" evidence="5">
    <location>
        <begin position="61"/>
        <end position="84"/>
    </location>
</feature>
<dbReference type="Pfam" id="PF07690">
    <property type="entry name" value="MFS_1"/>
    <property type="match status" value="1"/>
</dbReference>
<dbReference type="InterPro" id="IPR036259">
    <property type="entry name" value="MFS_trans_sf"/>
</dbReference>
<evidence type="ECO:0000256" key="2">
    <source>
        <dbReference type="ARBA" id="ARBA00022692"/>
    </source>
</evidence>
<gene>
    <name evidence="7" type="ORF">GCM10010196_27420</name>
</gene>
<proteinExistence type="predicted"/>
<organism evidence="7 8">
    <name type="scientific">Agromyces mediolanus</name>
    <name type="common">Corynebacterium mediolanum</name>
    <dbReference type="NCBI Taxonomy" id="41986"/>
    <lineage>
        <taxon>Bacteria</taxon>
        <taxon>Bacillati</taxon>
        <taxon>Actinomycetota</taxon>
        <taxon>Actinomycetes</taxon>
        <taxon>Micrococcales</taxon>
        <taxon>Microbacteriaceae</taxon>
        <taxon>Agromyces</taxon>
    </lineage>
</organism>